<dbReference type="PANTHER" id="PTHR21660">
    <property type="entry name" value="THIOESTERASE SUPERFAMILY MEMBER-RELATED"/>
    <property type="match status" value="1"/>
</dbReference>
<accession>A0A2G8S3H5</accession>
<gene>
    <name evidence="4" type="ORF">GSI_09600</name>
</gene>
<dbReference type="GO" id="GO:0047617">
    <property type="term" value="F:fatty acyl-CoA hydrolase activity"/>
    <property type="evidence" value="ECO:0007669"/>
    <property type="project" value="InterPro"/>
</dbReference>
<dbReference type="Proteomes" id="UP000230002">
    <property type="component" value="Unassembled WGS sequence"/>
</dbReference>
<evidence type="ECO:0000313" key="5">
    <source>
        <dbReference type="Proteomes" id="UP000230002"/>
    </source>
</evidence>
<feature type="domain" description="Thioesterase" evidence="3">
    <location>
        <begin position="86"/>
        <end position="163"/>
    </location>
</feature>
<dbReference type="OrthoDB" id="2831072at2759"/>
<dbReference type="CDD" id="cd03443">
    <property type="entry name" value="PaaI_thioesterase"/>
    <property type="match status" value="1"/>
</dbReference>
<comment type="similarity">
    <text evidence="1">Belongs to the thioesterase PaaI family.</text>
</comment>
<reference evidence="4 5" key="1">
    <citation type="journal article" date="2015" name="Sci. Rep.">
        <title>Chromosome-level genome map provides insights into diverse defense mechanisms in the medicinal fungus Ganoderma sinense.</title>
        <authorList>
            <person name="Zhu Y."/>
            <person name="Xu J."/>
            <person name="Sun C."/>
            <person name="Zhou S."/>
            <person name="Xu H."/>
            <person name="Nelson D.R."/>
            <person name="Qian J."/>
            <person name="Song J."/>
            <person name="Luo H."/>
            <person name="Xiang L."/>
            <person name="Li Y."/>
            <person name="Xu Z."/>
            <person name="Ji A."/>
            <person name="Wang L."/>
            <person name="Lu S."/>
            <person name="Hayward A."/>
            <person name="Sun W."/>
            <person name="Li X."/>
            <person name="Schwartz D.C."/>
            <person name="Wang Y."/>
            <person name="Chen S."/>
        </authorList>
    </citation>
    <scope>NUCLEOTIDE SEQUENCE [LARGE SCALE GENOMIC DNA]</scope>
    <source>
        <strain evidence="4 5">ZZ0214-1</strain>
    </source>
</reference>
<protein>
    <recommendedName>
        <fullName evidence="3">Thioesterase domain-containing protein</fullName>
    </recommendedName>
</protein>
<keyword evidence="2" id="KW-0378">Hydrolase</keyword>
<dbReference type="Gene3D" id="3.10.129.10">
    <property type="entry name" value="Hotdog Thioesterase"/>
    <property type="match status" value="1"/>
</dbReference>
<name>A0A2G8S3H5_9APHY</name>
<evidence type="ECO:0000313" key="4">
    <source>
        <dbReference type="EMBL" id="PIL28311.1"/>
    </source>
</evidence>
<dbReference type="Pfam" id="PF03061">
    <property type="entry name" value="4HBT"/>
    <property type="match status" value="1"/>
</dbReference>
<dbReference type="AlphaFoldDB" id="A0A2G8S3H5"/>
<dbReference type="InterPro" id="IPR039298">
    <property type="entry name" value="ACOT13"/>
</dbReference>
<evidence type="ECO:0000256" key="2">
    <source>
        <dbReference type="ARBA" id="ARBA00022801"/>
    </source>
</evidence>
<comment type="caution">
    <text evidence="4">The sequence shown here is derived from an EMBL/GenBank/DDBJ whole genome shotgun (WGS) entry which is preliminary data.</text>
</comment>
<dbReference type="InterPro" id="IPR006683">
    <property type="entry name" value="Thioestr_dom"/>
</dbReference>
<dbReference type="InterPro" id="IPR029069">
    <property type="entry name" value="HotDog_dom_sf"/>
</dbReference>
<dbReference type="PANTHER" id="PTHR21660:SF1">
    <property type="entry name" value="ACYL-COENZYME A THIOESTERASE 13"/>
    <property type="match status" value="1"/>
</dbReference>
<proteinExistence type="inferred from homology"/>
<dbReference type="SUPFAM" id="SSF54637">
    <property type="entry name" value="Thioesterase/thiol ester dehydrase-isomerase"/>
    <property type="match status" value="1"/>
</dbReference>
<evidence type="ECO:0000259" key="3">
    <source>
        <dbReference type="Pfam" id="PF03061"/>
    </source>
</evidence>
<evidence type="ECO:0000256" key="1">
    <source>
        <dbReference type="ARBA" id="ARBA00008324"/>
    </source>
</evidence>
<keyword evidence="5" id="KW-1185">Reference proteome</keyword>
<dbReference type="STRING" id="1077348.A0A2G8S3H5"/>
<dbReference type="EMBL" id="AYKW01000025">
    <property type="protein sequence ID" value="PIL28311.1"/>
    <property type="molecule type" value="Genomic_DNA"/>
</dbReference>
<sequence length="181" mass="19760">MSPPTLVARPNQPSPVTFSGNFTPEQQARVLEITDIILRGRGDFAKGVGSRLELTRVEAYERPEDGRLHAEVAFEIDMDEDMLNAGGNLHGGCTMFMIDVCSIALLVLGIARDMTVNLVSQAITTVFHAPATVGARLRIVNQTVSFGARTVSVRTEIWDTTNRRLVATAVHNQMSPSEPKL</sequence>
<organism evidence="4 5">
    <name type="scientific">Ganoderma sinense ZZ0214-1</name>
    <dbReference type="NCBI Taxonomy" id="1077348"/>
    <lineage>
        <taxon>Eukaryota</taxon>
        <taxon>Fungi</taxon>
        <taxon>Dikarya</taxon>
        <taxon>Basidiomycota</taxon>
        <taxon>Agaricomycotina</taxon>
        <taxon>Agaricomycetes</taxon>
        <taxon>Polyporales</taxon>
        <taxon>Polyporaceae</taxon>
        <taxon>Ganoderma</taxon>
    </lineage>
</organism>